<feature type="binding site" evidence="8">
    <location>
        <position position="145"/>
    </location>
    <ligand>
        <name>Mg(2+)</name>
        <dbReference type="ChEBI" id="CHEBI:18420"/>
    </ligand>
</feature>
<dbReference type="AlphaFoldDB" id="A0A162RY61"/>
<comment type="function">
    <text evidence="8">Catalyzes the ATP-dependent amidation of deamido-NAD to form NAD. Uses ammonia as a nitrogen source.</text>
</comment>
<protein>
    <recommendedName>
        <fullName evidence="8 10">NH(3)-dependent NAD(+) synthetase</fullName>
        <ecNumber evidence="8 10">6.3.1.5</ecNumber>
    </recommendedName>
</protein>
<dbReference type="GO" id="GO:0003952">
    <property type="term" value="F:NAD+ synthase (glutamine-hydrolyzing) activity"/>
    <property type="evidence" value="ECO:0007669"/>
    <property type="project" value="InterPro"/>
</dbReference>
<dbReference type="STRING" id="1765683.B2M26_10145"/>
<dbReference type="PANTHER" id="PTHR23090:SF9">
    <property type="entry name" value="GLUTAMINE-DEPENDENT NAD(+) SYNTHETASE"/>
    <property type="match status" value="1"/>
</dbReference>
<comment type="similarity">
    <text evidence="1 8 9">Belongs to the NAD synthetase family.</text>
</comment>
<evidence type="ECO:0000256" key="8">
    <source>
        <dbReference type="HAMAP-Rule" id="MF_00193"/>
    </source>
</evidence>
<dbReference type="InterPro" id="IPR022926">
    <property type="entry name" value="NH(3)-dep_NAD(+)_synth"/>
</dbReference>
<dbReference type="InterPro" id="IPR003694">
    <property type="entry name" value="NAD_synthase"/>
</dbReference>
<dbReference type="HAMAP" id="MF_00193">
    <property type="entry name" value="NadE_ammonia_dep"/>
    <property type="match status" value="1"/>
</dbReference>
<dbReference type="NCBIfam" id="TIGR00552">
    <property type="entry name" value="nadE"/>
    <property type="match status" value="1"/>
</dbReference>
<keyword evidence="15" id="KW-1185">Reference proteome</keyword>
<feature type="binding site" evidence="8">
    <location>
        <position position="191"/>
    </location>
    <ligand>
        <name>ATP</name>
        <dbReference type="ChEBI" id="CHEBI:30616"/>
    </ligand>
</feature>
<dbReference type="GO" id="GO:0008795">
    <property type="term" value="F:NAD+ synthase activity"/>
    <property type="evidence" value="ECO:0007669"/>
    <property type="project" value="UniProtKB-UniRule"/>
</dbReference>
<dbReference type="EMBL" id="LSUQ01000049">
    <property type="protein sequence ID" value="OAG93151.1"/>
    <property type="molecule type" value="Genomic_DNA"/>
</dbReference>
<name>A0A162RY61_9BACL</name>
<accession>A0A162RY61</accession>
<dbReference type="Proteomes" id="UP000190229">
    <property type="component" value="Unassembled WGS sequence"/>
</dbReference>
<evidence type="ECO:0000256" key="5">
    <source>
        <dbReference type="ARBA" id="ARBA00022840"/>
    </source>
</evidence>
<dbReference type="PANTHER" id="PTHR23090">
    <property type="entry name" value="NH 3 /GLUTAMINE-DEPENDENT NAD + SYNTHETASE"/>
    <property type="match status" value="1"/>
</dbReference>
<comment type="caution">
    <text evidence="13">The sequence shown here is derived from an EMBL/GenBank/DDBJ whole genome shotgun (WGS) entry which is preliminary data.</text>
</comment>
<evidence type="ECO:0000256" key="7">
    <source>
        <dbReference type="ARBA" id="ARBA00023027"/>
    </source>
</evidence>
<dbReference type="GO" id="GO:0004359">
    <property type="term" value="F:glutaminase activity"/>
    <property type="evidence" value="ECO:0007669"/>
    <property type="project" value="InterPro"/>
</dbReference>
<evidence type="ECO:0000256" key="9">
    <source>
        <dbReference type="RuleBase" id="RU003811"/>
    </source>
</evidence>
<evidence type="ECO:0000313" key="12">
    <source>
        <dbReference type="EMBL" id="OAG93151.1"/>
    </source>
</evidence>
<reference evidence="13 15" key="2">
    <citation type="submission" date="2017-02" db="EMBL/GenBank/DDBJ databases">
        <title>Draft genome of Acidibacillus ferrooxidans Huett2.</title>
        <authorList>
            <person name="Schopf S."/>
        </authorList>
    </citation>
    <scope>NUCLEOTIDE SEQUENCE [LARGE SCALE GENOMIC DNA]</scope>
    <source>
        <strain evidence="13 15">Huett2</strain>
    </source>
</reference>
<feature type="binding site" evidence="8">
    <location>
        <position position="140"/>
    </location>
    <ligand>
        <name>ATP</name>
        <dbReference type="ChEBI" id="CHEBI:30616"/>
    </ligand>
</feature>
<dbReference type="OrthoDB" id="9803818at2"/>
<evidence type="ECO:0000313" key="14">
    <source>
        <dbReference type="Proteomes" id="UP000077421"/>
    </source>
</evidence>
<evidence type="ECO:0000256" key="4">
    <source>
        <dbReference type="ARBA" id="ARBA00022741"/>
    </source>
</evidence>
<sequence>MEQTLVRLRESVRATAPILVDFLRDEVEKTGFHDVVFGLSGGIDSALVAYLAVEAFGAERVHPVIMPYRLSSAASLRDAQAITSDLGLKADLVEITPQIDAYFSRDPSASLLRRGNKMARERMSILFDHAAVYRALVLGTSNKTELLLGYGTQFGDLGSAVNALGDLYKSQVRALAEQLGVPAAILHKAPSADLWEEQTDEKELGFTYDEADVLLHHWVDRWLTRAEIEALGFAPELVEGVMRRVRLNHYKRVPPVIAKLSSRTIGIDFLYPRDWGM</sequence>
<evidence type="ECO:0000256" key="3">
    <source>
        <dbReference type="ARBA" id="ARBA00022723"/>
    </source>
</evidence>
<keyword evidence="3 8" id="KW-0479">Metal-binding</keyword>
<feature type="binding site" evidence="8">
    <location>
        <position position="44"/>
    </location>
    <ligand>
        <name>Mg(2+)</name>
        <dbReference type="ChEBI" id="CHEBI:18420"/>
    </ligand>
</feature>
<dbReference type="SUPFAM" id="SSF52402">
    <property type="entry name" value="Adenine nucleotide alpha hydrolases-like"/>
    <property type="match status" value="1"/>
</dbReference>
<comment type="pathway">
    <text evidence="8">Cofactor biosynthesis; NAD(+) biosynthesis; NAD(+) from deamido-NAD(+) (ammonia route): step 1/1.</text>
</comment>
<keyword evidence="6 8" id="KW-0460">Magnesium</keyword>
<dbReference type="InterPro" id="IPR014729">
    <property type="entry name" value="Rossmann-like_a/b/a_fold"/>
</dbReference>
<dbReference type="GO" id="GO:0009435">
    <property type="term" value="P:NAD+ biosynthetic process"/>
    <property type="evidence" value="ECO:0007669"/>
    <property type="project" value="UniProtKB-UniRule"/>
</dbReference>
<keyword evidence="4 8" id="KW-0547">Nucleotide-binding</keyword>
<feature type="binding site" evidence="8">
    <location>
        <begin position="38"/>
        <end position="45"/>
    </location>
    <ligand>
        <name>ATP</name>
        <dbReference type="ChEBI" id="CHEBI:30616"/>
    </ligand>
</feature>
<evidence type="ECO:0000259" key="11">
    <source>
        <dbReference type="Pfam" id="PF02540"/>
    </source>
</evidence>
<evidence type="ECO:0000313" key="13">
    <source>
        <dbReference type="EMBL" id="OPG15993.1"/>
    </source>
</evidence>
<evidence type="ECO:0000313" key="15">
    <source>
        <dbReference type="Proteomes" id="UP000190229"/>
    </source>
</evidence>
<keyword evidence="2 8" id="KW-0436">Ligase</keyword>
<dbReference type="Gene3D" id="3.40.50.620">
    <property type="entry name" value="HUPs"/>
    <property type="match status" value="1"/>
</dbReference>
<dbReference type="Proteomes" id="UP000077421">
    <property type="component" value="Unassembled WGS sequence"/>
</dbReference>
<dbReference type="EMBL" id="MWPS01000026">
    <property type="protein sequence ID" value="OPG15993.1"/>
    <property type="molecule type" value="Genomic_DNA"/>
</dbReference>
<evidence type="ECO:0000256" key="2">
    <source>
        <dbReference type="ARBA" id="ARBA00022598"/>
    </source>
</evidence>
<comment type="catalytic activity">
    <reaction evidence="8 10">
        <text>deamido-NAD(+) + NH4(+) + ATP = AMP + diphosphate + NAD(+) + H(+)</text>
        <dbReference type="Rhea" id="RHEA:21188"/>
        <dbReference type="ChEBI" id="CHEBI:15378"/>
        <dbReference type="ChEBI" id="CHEBI:28938"/>
        <dbReference type="ChEBI" id="CHEBI:30616"/>
        <dbReference type="ChEBI" id="CHEBI:33019"/>
        <dbReference type="ChEBI" id="CHEBI:57540"/>
        <dbReference type="ChEBI" id="CHEBI:58437"/>
        <dbReference type="ChEBI" id="CHEBI:456215"/>
        <dbReference type="EC" id="6.3.1.5"/>
    </reaction>
</comment>
<dbReference type="Pfam" id="PF02540">
    <property type="entry name" value="NAD_synthase"/>
    <property type="match status" value="1"/>
</dbReference>
<gene>
    <name evidence="8" type="primary">nadE</name>
    <name evidence="12" type="ORF">AYW79_12165</name>
    <name evidence="13" type="ORF">B2M26_10145</name>
</gene>
<feature type="binding site" evidence="8">
    <location>
        <position position="169"/>
    </location>
    <ligand>
        <name>ATP</name>
        <dbReference type="ChEBI" id="CHEBI:30616"/>
    </ligand>
</feature>
<feature type="binding site" description="in other chain" evidence="8">
    <location>
        <position position="120"/>
    </location>
    <ligand>
        <name>deamido-NAD(+)</name>
        <dbReference type="ChEBI" id="CHEBI:58437"/>
        <note>ligand shared between two neighboring subunits</note>
    </ligand>
</feature>
<evidence type="ECO:0000256" key="1">
    <source>
        <dbReference type="ARBA" id="ARBA00005859"/>
    </source>
</evidence>
<evidence type="ECO:0000256" key="10">
    <source>
        <dbReference type="RuleBase" id="RU003812"/>
    </source>
</evidence>
<organism evidence="13 15">
    <name type="scientific">Ferroacidibacillus organovorans</name>
    <dbReference type="NCBI Taxonomy" id="1765683"/>
    <lineage>
        <taxon>Bacteria</taxon>
        <taxon>Bacillati</taxon>
        <taxon>Bacillota</taxon>
        <taxon>Bacilli</taxon>
        <taxon>Bacillales</taxon>
        <taxon>Alicyclobacillaceae</taxon>
        <taxon>Ferroacidibacillus</taxon>
    </lineage>
</organism>
<dbReference type="CDD" id="cd00553">
    <property type="entry name" value="NAD_synthase"/>
    <property type="match status" value="1"/>
</dbReference>
<comment type="caution">
    <text evidence="8">Lacks conserved residue(s) required for the propagation of feature annotation.</text>
</comment>
<reference evidence="12 14" key="1">
    <citation type="submission" date="2016-02" db="EMBL/GenBank/DDBJ databases">
        <title>Draft genome sequence of Acidibacillus ferrooxidans SLC66.</title>
        <authorList>
            <person name="Oliveira G."/>
            <person name="Nancucheo I."/>
            <person name="Dall'Agnol H."/>
            <person name="Johnson B."/>
            <person name="Oliveira R."/>
            <person name="Nunes G.L."/>
            <person name="Tzotzos G."/>
            <person name="Orellana S.C."/>
            <person name="Salim A.C."/>
            <person name="Araujo F.M."/>
        </authorList>
    </citation>
    <scope>NUCLEOTIDE SEQUENCE [LARGE SCALE GENOMIC DNA]</scope>
    <source>
        <strain evidence="12 14">SLC66</strain>
    </source>
</reference>
<keyword evidence="5 8" id="KW-0067">ATP-binding</keyword>
<proteinExistence type="inferred from homology"/>
<dbReference type="InterPro" id="IPR022310">
    <property type="entry name" value="NAD/GMP_synthase"/>
</dbReference>
<dbReference type="UniPathway" id="UPA00253">
    <property type="reaction ID" value="UER00333"/>
</dbReference>
<dbReference type="GO" id="GO:0005737">
    <property type="term" value="C:cytoplasm"/>
    <property type="evidence" value="ECO:0007669"/>
    <property type="project" value="InterPro"/>
</dbReference>
<evidence type="ECO:0000256" key="6">
    <source>
        <dbReference type="ARBA" id="ARBA00022842"/>
    </source>
</evidence>
<comment type="subunit">
    <text evidence="8">Homodimer.</text>
</comment>
<keyword evidence="7 8" id="KW-0520">NAD</keyword>
<dbReference type="FunFam" id="3.40.50.620:FF:000106">
    <property type="entry name" value="Glutamine-dependent NAD(+) synthetase"/>
    <property type="match status" value="1"/>
</dbReference>
<dbReference type="NCBIfam" id="NF010587">
    <property type="entry name" value="PRK13980.1"/>
    <property type="match status" value="1"/>
</dbReference>
<dbReference type="GO" id="GO:0005524">
    <property type="term" value="F:ATP binding"/>
    <property type="evidence" value="ECO:0007669"/>
    <property type="project" value="UniProtKB-UniRule"/>
</dbReference>
<dbReference type="EC" id="6.3.1.5" evidence="8 10"/>
<dbReference type="GO" id="GO:0046872">
    <property type="term" value="F:metal ion binding"/>
    <property type="evidence" value="ECO:0007669"/>
    <property type="project" value="UniProtKB-KW"/>
</dbReference>
<feature type="domain" description="NAD/GMP synthase" evidence="11">
    <location>
        <begin position="19"/>
        <end position="255"/>
    </location>
</feature>